<dbReference type="InterPro" id="IPR045884">
    <property type="entry name" value="At5g59350-like"/>
</dbReference>
<dbReference type="PANTHER" id="PTHR34054">
    <property type="entry name" value="EXPRESSED PROTEIN"/>
    <property type="match status" value="1"/>
</dbReference>
<proteinExistence type="predicted"/>
<protein>
    <submittedName>
        <fullName evidence="2">Uncharacterized protein</fullName>
    </submittedName>
</protein>
<reference evidence="2 3" key="1">
    <citation type="submission" date="2024-01" db="EMBL/GenBank/DDBJ databases">
        <title>The genomes of 5 underutilized Papilionoideae crops provide insights into root nodulation and disease resistanc.</title>
        <authorList>
            <person name="Yuan L."/>
        </authorList>
    </citation>
    <scope>NUCLEOTIDE SEQUENCE [LARGE SCALE GENOMIC DNA]</scope>
    <source>
        <strain evidence="2">ZHUSHIDOU_FW_LH</strain>
        <tissue evidence="2">Leaf</tissue>
    </source>
</reference>
<evidence type="ECO:0000313" key="2">
    <source>
        <dbReference type="EMBL" id="KAK7261460.1"/>
    </source>
</evidence>
<comment type="caution">
    <text evidence="2">The sequence shown here is derived from an EMBL/GenBank/DDBJ whole genome shotgun (WGS) entry which is preliminary data.</text>
</comment>
<sequence length="234" mass="26575">MDEGNYAKGLPYCGFLKTPFSLLHATKTSGRVAKTSSSEAKINNEQDLEIGVKSFGEESVESELMRLHNLAGPPRFLFTIQEETKEDLEAEDENSRNRKGPSLSELMLSIDTTPLDPLDSYKHQGFNPLFETSLAESEFNMFRSSSPPPKFKFMRDAEEKLYRRLIEENRRKALKNHVVEDSPLNAKAATDKRVETFIRIIENKEGKELQQYLPHFPSSSSSQVHPLESSPTSF</sequence>
<gene>
    <name evidence="2" type="ORF">RIF29_27773</name>
</gene>
<dbReference type="Proteomes" id="UP001372338">
    <property type="component" value="Unassembled WGS sequence"/>
</dbReference>
<name>A0AAN9I2N7_CROPI</name>
<accession>A0AAN9I2N7</accession>
<keyword evidence="3" id="KW-1185">Reference proteome</keyword>
<feature type="region of interest" description="Disordered" evidence="1">
    <location>
        <begin position="211"/>
        <end position="234"/>
    </location>
</feature>
<dbReference type="EMBL" id="JAYWIO010000005">
    <property type="protein sequence ID" value="KAK7261460.1"/>
    <property type="molecule type" value="Genomic_DNA"/>
</dbReference>
<feature type="compositionally biased region" description="Polar residues" evidence="1">
    <location>
        <begin position="217"/>
        <end position="234"/>
    </location>
</feature>
<evidence type="ECO:0000256" key="1">
    <source>
        <dbReference type="SAM" id="MobiDB-lite"/>
    </source>
</evidence>
<dbReference type="PANTHER" id="PTHR34054:SF6">
    <property type="entry name" value="TRANSMEMBRANE PROTEIN"/>
    <property type="match status" value="1"/>
</dbReference>
<dbReference type="AlphaFoldDB" id="A0AAN9I2N7"/>
<organism evidence="2 3">
    <name type="scientific">Crotalaria pallida</name>
    <name type="common">Smooth rattlebox</name>
    <name type="synonym">Crotalaria striata</name>
    <dbReference type="NCBI Taxonomy" id="3830"/>
    <lineage>
        <taxon>Eukaryota</taxon>
        <taxon>Viridiplantae</taxon>
        <taxon>Streptophyta</taxon>
        <taxon>Embryophyta</taxon>
        <taxon>Tracheophyta</taxon>
        <taxon>Spermatophyta</taxon>
        <taxon>Magnoliopsida</taxon>
        <taxon>eudicotyledons</taxon>
        <taxon>Gunneridae</taxon>
        <taxon>Pentapetalae</taxon>
        <taxon>rosids</taxon>
        <taxon>fabids</taxon>
        <taxon>Fabales</taxon>
        <taxon>Fabaceae</taxon>
        <taxon>Papilionoideae</taxon>
        <taxon>50 kb inversion clade</taxon>
        <taxon>genistoids sensu lato</taxon>
        <taxon>core genistoids</taxon>
        <taxon>Crotalarieae</taxon>
        <taxon>Crotalaria</taxon>
    </lineage>
</organism>
<evidence type="ECO:0000313" key="3">
    <source>
        <dbReference type="Proteomes" id="UP001372338"/>
    </source>
</evidence>